<comment type="subunit">
    <text evidence="11">Homodimer.</text>
</comment>
<dbReference type="EC" id="2.4.2.7" evidence="6 11"/>
<dbReference type="InterPro" id="IPR005764">
    <property type="entry name" value="Ade_phspho_trans"/>
</dbReference>
<keyword evidence="14" id="KW-1185">Reference proteome</keyword>
<comment type="function">
    <text evidence="2 11">Catalyzes a salvage reaction resulting in the formation of AMP, that is energically less costly than de novo synthesis.</text>
</comment>
<evidence type="ECO:0000256" key="7">
    <source>
        <dbReference type="ARBA" id="ARBA00022490"/>
    </source>
</evidence>
<keyword evidence="7 11" id="KW-0963">Cytoplasm</keyword>
<dbReference type="NCBIfam" id="NF002634">
    <property type="entry name" value="PRK02304.1-3"/>
    <property type="match status" value="1"/>
</dbReference>
<keyword evidence="8 11" id="KW-0328">Glycosyltransferase</keyword>
<evidence type="ECO:0000256" key="4">
    <source>
        <dbReference type="ARBA" id="ARBA00004659"/>
    </source>
</evidence>
<evidence type="ECO:0000256" key="9">
    <source>
        <dbReference type="ARBA" id="ARBA00022679"/>
    </source>
</evidence>
<dbReference type="PANTHER" id="PTHR32315">
    <property type="entry name" value="ADENINE PHOSPHORIBOSYLTRANSFERASE"/>
    <property type="match status" value="1"/>
</dbReference>
<dbReference type="Pfam" id="PF00156">
    <property type="entry name" value="Pribosyltran"/>
    <property type="match status" value="1"/>
</dbReference>
<evidence type="ECO:0000256" key="6">
    <source>
        <dbReference type="ARBA" id="ARBA00011893"/>
    </source>
</evidence>
<keyword evidence="9 11" id="KW-0808">Transferase</keyword>
<protein>
    <recommendedName>
        <fullName evidence="6 11">Adenine phosphoribosyltransferase</fullName>
        <shortName evidence="11">APRT</shortName>
        <ecNumber evidence="6 11">2.4.2.7</ecNumber>
    </recommendedName>
</protein>
<organism evidence="13 14">
    <name type="scientific">Brachybacterium hainanense</name>
    <dbReference type="NCBI Taxonomy" id="1541174"/>
    <lineage>
        <taxon>Bacteria</taxon>
        <taxon>Bacillati</taxon>
        <taxon>Actinomycetota</taxon>
        <taxon>Actinomycetes</taxon>
        <taxon>Micrococcales</taxon>
        <taxon>Dermabacteraceae</taxon>
        <taxon>Brachybacterium</taxon>
    </lineage>
</organism>
<dbReference type="InterPro" id="IPR029057">
    <property type="entry name" value="PRTase-like"/>
</dbReference>
<comment type="subcellular location">
    <subcellularLocation>
        <location evidence="3 11">Cytoplasm</location>
    </subcellularLocation>
</comment>
<gene>
    <name evidence="11" type="primary">apt</name>
    <name evidence="13" type="ORF">ACFFF6_15595</name>
</gene>
<evidence type="ECO:0000256" key="10">
    <source>
        <dbReference type="ARBA" id="ARBA00022726"/>
    </source>
</evidence>
<accession>A0ABV6REI6</accession>
<comment type="similarity">
    <text evidence="5 11">Belongs to the purine/pyrimidine phosphoribosyltransferase family.</text>
</comment>
<dbReference type="Proteomes" id="UP001589793">
    <property type="component" value="Unassembled WGS sequence"/>
</dbReference>
<evidence type="ECO:0000313" key="13">
    <source>
        <dbReference type="EMBL" id="MFC0675389.1"/>
    </source>
</evidence>
<evidence type="ECO:0000313" key="14">
    <source>
        <dbReference type="Proteomes" id="UP001589793"/>
    </source>
</evidence>
<dbReference type="RefSeq" id="WP_376982386.1">
    <property type="nucleotide sequence ID" value="NZ_JBHLSV010000023.1"/>
</dbReference>
<evidence type="ECO:0000256" key="8">
    <source>
        <dbReference type="ARBA" id="ARBA00022676"/>
    </source>
</evidence>
<evidence type="ECO:0000256" key="5">
    <source>
        <dbReference type="ARBA" id="ARBA00008391"/>
    </source>
</evidence>
<reference evidence="13 14" key="1">
    <citation type="submission" date="2024-09" db="EMBL/GenBank/DDBJ databases">
        <authorList>
            <person name="Sun Q."/>
            <person name="Mori K."/>
        </authorList>
    </citation>
    <scope>NUCLEOTIDE SEQUENCE [LARGE SCALE GENOMIC DNA]</scope>
    <source>
        <strain evidence="13 14">CICC 10874</strain>
    </source>
</reference>
<evidence type="ECO:0000256" key="1">
    <source>
        <dbReference type="ARBA" id="ARBA00000868"/>
    </source>
</evidence>
<dbReference type="SUPFAM" id="SSF53271">
    <property type="entry name" value="PRTase-like"/>
    <property type="match status" value="1"/>
</dbReference>
<name>A0ABV6REI6_9MICO</name>
<dbReference type="PANTHER" id="PTHR32315:SF3">
    <property type="entry name" value="ADENINE PHOSPHORIBOSYLTRANSFERASE"/>
    <property type="match status" value="1"/>
</dbReference>
<comment type="pathway">
    <text evidence="4 11">Purine metabolism; AMP biosynthesis via salvage pathway; AMP from adenine: step 1/1.</text>
</comment>
<evidence type="ECO:0000259" key="12">
    <source>
        <dbReference type="Pfam" id="PF00156"/>
    </source>
</evidence>
<dbReference type="CDD" id="cd06223">
    <property type="entry name" value="PRTases_typeI"/>
    <property type="match status" value="1"/>
</dbReference>
<dbReference type="InterPro" id="IPR050054">
    <property type="entry name" value="UPRTase/APRTase"/>
</dbReference>
<feature type="domain" description="Phosphoribosyltransferase" evidence="12">
    <location>
        <begin position="56"/>
        <end position="159"/>
    </location>
</feature>
<evidence type="ECO:0000256" key="11">
    <source>
        <dbReference type="HAMAP-Rule" id="MF_00004"/>
    </source>
</evidence>
<dbReference type="Gene3D" id="3.40.50.2020">
    <property type="match status" value="1"/>
</dbReference>
<dbReference type="HAMAP" id="MF_00004">
    <property type="entry name" value="Aden_phosphoribosyltr"/>
    <property type="match status" value="1"/>
</dbReference>
<dbReference type="GO" id="GO:0003999">
    <property type="term" value="F:adenine phosphoribosyltransferase activity"/>
    <property type="evidence" value="ECO:0007669"/>
    <property type="project" value="UniProtKB-EC"/>
</dbReference>
<evidence type="ECO:0000256" key="2">
    <source>
        <dbReference type="ARBA" id="ARBA00003968"/>
    </source>
</evidence>
<comment type="catalytic activity">
    <reaction evidence="1 11">
        <text>AMP + diphosphate = 5-phospho-alpha-D-ribose 1-diphosphate + adenine</text>
        <dbReference type="Rhea" id="RHEA:16609"/>
        <dbReference type="ChEBI" id="CHEBI:16708"/>
        <dbReference type="ChEBI" id="CHEBI:33019"/>
        <dbReference type="ChEBI" id="CHEBI:58017"/>
        <dbReference type="ChEBI" id="CHEBI:456215"/>
        <dbReference type="EC" id="2.4.2.7"/>
    </reaction>
</comment>
<sequence length="189" mass="19825">MSIQTLAPEALDALMSSHIAEYPDFPEPGILFRDITPLLRDADALRTVIRHWASVVPADVEVIIGTEARGFVLGAPLAYELGVGFVPVRKAGKLPGTPRSRTYDLEYGTATIEIAEGALAPGVRTLVVDDLLATGGTAAATVALARELGADVLGAHFLIELSGLAGRERLGDLPVTALWSIDDEASPAS</sequence>
<dbReference type="NCBIfam" id="NF002636">
    <property type="entry name" value="PRK02304.1-5"/>
    <property type="match status" value="1"/>
</dbReference>
<dbReference type="InterPro" id="IPR000836">
    <property type="entry name" value="PRTase_dom"/>
</dbReference>
<evidence type="ECO:0000256" key="3">
    <source>
        <dbReference type="ARBA" id="ARBA00004496"/>
    </source>
</evidence>
<dbReference type="EMBL" id="JBHLSV010000023">
    <property type="protein sequence ID" value="MFC0675389.1"/>
    <property type="molecule type" value="Genomic_DNA"/>
</dbReference>
<dbReference type="NCBIfam" id="TIGR01090">
    <property type="entry name" value="apt"/>
    <property type="match status" value="1"/>
</dbReference>
<comment type="caution">
    <text evidence="13">The sequence shown here is derived from an EMBL/GenBank/DDBJ whole genome shotgun (WGS) entry which is preliminary data.</text>
</comment>
<keyword evidence="10 11" id="KW-0660">Purine salvage</keyword>
<proteinExistence type="inferred from homology"/>